<dbReference type="EMBL" id="AP009608">
    <property type="protein sequence ID" value="BAH69667.1"/>
    <property type="molecule type" value="Genomic_DNA"/>
</dbReference>
<gene>
    <name evidence="1" type="ordered locus">MBIO_0402</name>
</gene>
<dbReference type="PATRIC" id="fig|496833.3.peg.830"/>
<dbReference type="eggNOG" id="ENOG5031Z0R">
    <property type="taxonomic scope" value="Bacteria"/>
</dbReference>
<dbReference type="Proteomes" id="UP000006810">
    <property type="component" value="Chromosome"/>
</dbReference>
<accession>C4XEU5</accession>
<reference evidence="1 2" key="1">
    <citation type="journal article" date="2009" name="Curr. Microbiol.">
        <title>Molecular cloning and expression of a novel cholinephosphotransferase involved in glycoglycerophospholipid biosynthesis of Mycoplasma fermentans.</title>
        <authorList>
            <person name="Ishida N."/>
            <person name="Irikura D."/>
            <person name="Matsuda K."/>
            <person name="Sato S."/>
            <person name="Asano K."/>
        </authorList>
    </citation>
    <scope>NUCLEOTIDE SEQUENCE [LARGE SCALE GENOMIC DNA]</scope>
    <source>
        <strain evidence="2">ATCC 19989 / NBRC 14854 / NCTC 10117 / PG18</strain>
    </source>
</reference>
<keyword evidence="2" id="KW-1185">Reference proteome</keyword>
<dbReference type="KEGG" id="mfp:MBIO_0402"/>
<evidence type="ECO:0000313" key="2">
    <source>
        <dbReference type="Proteomes" id="UP000006810"/>
    </source>
</evidence>
<protein>
    <submittedName>
        <fullName evidence="1">Uncharacterized protein</fullName>
    </submittedName>
</protein>
<evidence type="ECO:0000313" key="1">
    <source>
        <dbReference type="EMBL" id="BAH69667.1"/>
    </source>
</evidence>
<proteinExistence type="predicted"/>
<name>C4XEU5_MYCFP</name>
<dbReference type="HOGENOM" id="CLU_1160062_0_0_14"/>
<dbReference type="AlphaFoldDB" id="C4XEU5"/>
<dbReference type="NCBIfam" id="NF046008">
    <property type="entry name" value="ICE_MAGa4850"/>
    <property type="match status" value="1"/>
</dbReference>
<organism evidence="1 2">
    <name type="scientific">Mycoplasmopsis fermentans (strain ATCC 19989 / NBRC 14854 / NCTC 10117 / PG18)</name>
    <name type="common">Mycoplasma fermentans</name>
    <dbReference type="NCBI Taxonomy" id="496833"/>
    <lineage>
        <taxon>Bacteria</taxon>
        <taxon>Bacillati</taxon>
        <taxon>Mycoplasmatota</taxon>
        <taxon>Mycoplasmoidales</taxon>
        <taxon>Metamycoplasmataceae</taxon>
        <taxon>Mycoplasmopsis</taxon>
    </lineage>
</organism>
<sequence length="263" mass="30857">MLPVRPVVYIIPQSLLYVQKKGEIMSVYGELRLIANEGSENEVRKFEANLEWRKNYFGKKVYDKLSQDTVSEILKTKIVLGESYYKILRTEKVAFEVYVCLRFLGAKKRYVNFYELVAFGFKKTSLQRAVKFLTDIGLILKVRNAVKIKKFKLTNDDRKFIVISGDKDWKIFLLFGLANLWAYKTLVWKSKELGTKKFVKSRKMKVIVQNNFLGLKGSTAYRFLKNICLVLGLRTDELFIIQRSVDNLKHLSFKTQRYLVMQI</sequence>